<sequence length="613" mass="66243">MSEIRLFSEPFAKTGNMAAEGFRRLLGRPALGLLQTVIRESIQNVLDAAHDESGARVLVRLRTLDPRQRSVLAGTLLADRPRGDATRADIEDALTRTELRVLEICDFGTDGLSGPTRADAPHDGKEPLNFVNFLRNVGAARDTHHGGGTYGYGKSSLYAMSRCSTIIVDSQTRYSGSDVRRLMACHLGAAFDAMDEAGCMRRFTGRHWWGVLDGSDSVEPVTGAEATSISAALGMPERHASKSGTSVLIVDPLLAGEDPRLSAEDIVETVLWNFWPRMLETTPHKRRLKVEVELDGETLPVPRPEDFPPLDLFAAAMSSHRNRSENLEEVRSLRPKRLLGKFSRQQGLRAERVGPAMRENSLIPKQASHIALMRPVELVVRYIVGDPLPDRRFDWAGVFICSGSDDVEEAFAQAEPPAHDDWVPDNLPKGNAKTFVSVALRELNKIAKPNEPPSPSIATSSASTPSLAATATRLGAMLGGVSASGPGKQHRAASGKNAARKGVRVSAPRFAGLSVRGGRPVAHFVADIENDGSVADLHLIVEPYLVMDGGSTTSEDLPDQYGLKVEQILLADQLVSGWSLKVGRLEGEVQVIVPTAPDAAIGVRLTLQRGAAE</sequence>
<dbReference type="OrthoDB" id="9146762at2"/>
<dbReference type="EMBL" id="CP023406">
    <property type="protein sequence ID" value="ATD67510.1"/>
    <property type="molecule type" value="Genomic_DNA"/>
</dbReference>
<protein>
    <submittedName>
        <fullName evidence="1">Uncharacterized protein</fullName>
    </submittedName>
</protein>
<proteinExistence type="predicted"/>
<dbReference type="RefSeq" id="WP_096298005.1">
    <property type="nucleotide sequence ID" value="NZ_CP023406.1"/>
</dbReference>
<evidence type="ECO:0000313" key="1">
    <source>
        <dbReference type="EMBL" id="ATD67510.1"/>
    </source>
</evidence>
<accession>A0A290XEF4</accession>
<organism evidence="1 2">
    <name type="scientific">Luteimonas chenhongjianii</name>
    <dbReference type="NCBI Taxonomy" id="2006110"/>
    <lineage>
        <taxon>Bacteria</taxon>
        <taxon>Pseudomonadati</taxon>
        <taxon>Pseudomonadota</taxon>
        <taxon>Gammaproteobacteria</taxon>
        <taxon>Lysobacterales</taxon>
        <taxon>Lysobacteraceae</taxon>
        <taxon>Luteimonas</taxon>
    </lineage>
</organism>
<keyword evidence="2" id="KW-1185">Reference proteome</keyword>
<dbReference type="Proteomes" id="UP000218968">
    <property type="component" value="Chromosome"/>
</dbReference>
<dbReference type="AlphaFoldDB" id="A0A290XEF4"/>
<dbReference type="KEGG" id="lum:CNR27_08740"/>
<reference evidence="2" key="1">
    <citation type="submission" date="2017-09" db="EMBL/GenBank/DDBJ databases">
        <title>Luteimonas liuhanmingii sp.nov., isolated from the intestinal contents of Tibetan Plateau Pika in Yushu, Qinghai Province, China.</title>
        <authorList>
            <person name="Gui Z."/>
        </authorList>
    </citation>
    <scope>NUCLEOTIDE SEQUENCE [LARGE SCALE GENOMIC DNA]</scope>
    <source>
        <strain evidence="2">100111</strain>
    </source>
</reference>
<name>A0A290XEF4_9GAMM</name>
<evidence type="ECO:0000313" key="2">
    <source>
        <dbReference type="Proteomes" id="UP000218968"/>
    </source>
</evidence>
<gene>
    <name evidence="1" type="ORF">CNR27_08740</name>
</gene>